<dbReference type="InterPro" id="IPR002225">
    <property type="entry name" value="3Beta_OHSteriod_DH/Estase"/>
</dbReference>
<evidence type="ECO:0000313" key="5">
    <source>
        <dbReference type="Proteomes" id="UP001454036"/>
    </source>
</evidence>
<protein>
    <submittedName>
        <fullName evidence="4">Dehydratase</fullName>
    </submittedName>
</protein>
<dbReference type="InterPro" id="IPR050425">
    <property type="entry name" value="NAD(P)_dehydrat-like"/>
</dbReference>
<dbReference type="PANTHER" id="PTHR10366:SF564">
    <property type="entry name" value="STEROL-4-ALPHA-CARBOXYLATE 3-DEHYDROGENASE, DECARBOXYLATING"/>
    <property type="match status" value="1"/>
</dbReference>
<evidence type="ECO:0000259" key="3">
    <source>
        <dbReference type="Pfam" id="PF01073"/>
    </source>
</evidence>
<dbReference type="GO" id="GO:0016616">
    <property type="term" value="F:oxidoreductase activity, acting on the CH-OH group of donors, NAD or NADP as acceptor"/>
    <property type="evidence" value="ECO:0007669"/>
    <property type="project" value="InterPro"/>
</dbReference>
<feature type="domain" description="3-beta hydroxysteroid dehydrogenase/isomerase" evidence="3">
    <location>
        <begin position="11"/>
        <end position="154"/>
    </location>
</feature>
<dbReference type="Gene3D" id="3.40.50.720">
    <property type="entry name" value="NAD(P)-binding Rossmann-like Domain"/>
    <property type="match status" value="1"/>
</dbReference>
<dbReference type="Pfam" id="PF01073">
    <property type="entry name" value="3Beta_HSD"/>
    <property type="match status" value="1"/>
</dbReference>
<dbReference type="InterPro" id="IPR036291">
    <property type="entry name" value="NAD(P)-bd_dom_sf"/>
</dbReference>
<keyword evidence="1" id="KW-0521">NADP</keyword>
<dbReference type="GO" id="GO:0006694">
    <property type="term" value="P:steroid biosynthetic process"/>
    <property type="evidence" value="ECO:0007669"/>
    <property type="project" value="InterPro"/>
</dbReference>
<dbReference type="Proteomes" id="UP001454036">
    <property type="component" value="Unassembled WGS sequence"/>
</dbReference>
<accession>A0AAV3QQP3</accession>
<evidence type="ECO:0000313" key="4">
    <source>
        <dbReference type="EMBL" id="GAA0166029.1"/>
    </source>
</evidence>
<organism evidence="4 5">
    <name type="scientific">Lithospermum erythrorhizon</name>
    <name type="common">Purple gromwell</name>
    <name type="synonym">Lithospermum officinale var. erythrorhizon</name>
    <dbReference type="NCBI Taxonomy" id="34254"/>
    <lineage>
        <taxon>Eukaryota</taxon>
        <taxon>Viridiplantae</taxon>
        <taxon>Streptophyta</taxon>
        <taxon>Embryophyta</taxon>
        <taxon>Tracheophyta</taxon>
        <taxon>Spermatophyta</taxon>
        <taxon>Magnoliopsida</taxon>
        <taxon>eudicotyledons</taxon>
        <taxon>Gunneridae</taxon>
        <taxon>Pentapetalae</taxon>
        <taxon>asterids</taxon>
        <taxon>lamiids</taxon>
        <taxon>Boraginales</taxon>
        <taxon>Boraginaceae</taxon>
        <taxon>Boraginoideae</taxon>
        <taxon>Lithospermeae</taxon>
        <taxon>Lithospermum</taxon>
    </lineage>
</organism>
<sequence>MSENLQERWCVVTGGRGFAARHLVEMLLRYQIYNVKIADLSHGIQLESYEEDGVLDQALRSGRARYVSMDLCNKDQVLKGFEGAEIVFHMASPDSSINNYQLHHSVNVLGTQNVIDGCIELKVKRLIYTSSPSVVSDGKDGIFNGDESLCYPKKVCLAAITGTVLPYVC</sequence>
<evidence type="ECO:0000256" key="1">
    <source>
        <dbReference type="ARBA" id="ARBA00022857"/>
    </source>
</evidence>
<dbReference type="EMBL" id="BAABME010005578">
    <property type="protein sequence ID" value="GAA0166029.1"/>
    <property type="molecule type" value="Genomic_DNA"/>
</dbReference>
<name>A0AAV3QQP3_LITER</name>
<dbReference type="SUPFAM" id="SSF51735">
    <property type="entry name" value="NAD(P)-binding Rossmann-fold domains"/>
    <property type="match status" value="1"/>
</dbReference>
<dbReference type="PANTHER" id="PTHR10366">
    <property type="entry name" value="NAD DEPENDENT EPIMERASE/DEHYDRATASE"/>
    <property type="match status" value="1"/>
</dbReference>
<evidence type="ECO:0000256" key="2">
    <source>
        <dbReference type="ARBA" id="ARBA00023002"/>
    </source>
</evidence>
<reference evidence="4 5" key="1">
    <citation type="submission" date="2024-01" db="EMBL/GenBank/DDBJ databases">
        <title>The complete chloroplast genome sequence of Lithospermum erythrorhizon: insights into the phylogenetic relationship among Boraginaceae species and the maternal lineages of purple gromwells.</title>
        <authorList>
            <person name="Okada T."/>
            <person name="Watanabe K."/>
        </authorList>
    </citation>
    <scope>NUCLEOTIDE SEQUENCE [LARGE SCALE GENOMIC DNA]</scope>
</reference>
<comment type="caution">
    <text evidence="4">The sequence shown here is derived from an EMBL/GenBank/DDBJ whole genome shotgun (WGS) entry which is preliminary data.</text>
</comment>
<keyword evidence="2" id="KW-0560">Oxidoreductase</keyword>
<dbReference type="AlphaFoldDB" id="A0AAV3QQP3"/>
<gene>
    <name evidence="4" type="ORF">LIER_21280</name>
</gene>
<keyword evidence="5" id="KW-1185">Reference proteome</keyword>
<proteinExistence type="predicted"/>